<name>A0A9P8UUN5_9PEZI</name>
<sequence>MSASPQSFKLSPLNKSSTIITTHPTMAPNILITGAAGYIGGSILSDFLTIYSSEINKEHVHAAVRTEQQAKDLSELGIKVHQIDLTDESNVADVVIKNHVSIVIQTASSLNPSLSVNLLTALGKQKQISREQTYFVHTSGISAFYEKSGWPSWEMKDDDQIFAVEKQSADSYPIRKTDIAVIEHARALGVTSFIVIPTTVYGEGSGVWNRLSIIMPPLVQASLQLKRVYKFAENTKVSGVHITDLTALYWRITQAILQKEDIPDGEEGYYFAKAHTLYQWDVLEHLAKALKQRAFIEDDKTEFWPSDGFAAQSIGVPEQFLEALWKSGDKLTTTRAQSIGWKPQWDETRFLENINDEINAVLKHEKAKSSLVDSLFAAAGEGLKY</sequence>
<proteinExistence type="predicted"/>
<reference evidence="2" key="1">
    <citation type="journal article" date="2021" name="Nat. Commun.">
        <title>Genetic determinants of endophytism in the Arabidopsis root mycobiome.</title>
        <authorList>
            <person name="Mesny F."/>
            <person name="Miyauchi S."/>
            <person name="Thiergart T."/>
            <person name="Pickel B."/>
            <person name="Atanasova L."/>
            <person name="Karlsson M."/>
            <person name="Huettel B."/>
            <person name="Barry K.W."/>
            <person name="Haridas S."/>
            <person name="Chen C."/>
            <person name="Bauer D."/>
            <person name="Andreopoulos W."/>
            <person name="Pangilinan J."/>
            <person name="LaButti K."/>
            <person name="Riley R."/>
            <person name="Lipzen A."/>
            <person name="Clum A."/>
            <person name="Drula E."/>
            <person name="Henrissat B."/>
            <person name="Kohler A."/>
            <person name="Grigoriev I.V."/>
            <person name="Martin F.M."/>
            <person name="Hacquard S."/>
        </authorList>
    </citation>
    <scope>NUCLEOTIDE SEQUENCE</scope>
    <source>
        <strain evidence="2">MPI-SDFR-AT-0073</strain>
    </source>
</reference>
<gene>
    <name evidence="2" type="ORF">BKA67DRAFT_558757</name>
</gene>
<dbReference type="PANTHER" id="PTHR48079:SF6">
    <property type="entry name" value="NAD(P)-BINDING DOMAIN-CONTAINING PROTEIN-RELATED"/>
    <property type="match status" value="1"/>
</dbReference>
<protein>
    <recommendedName>
        <fullName evidence="1">NAD-dependent epimerase/dehydratase domain-containing protein</fullName>
    </recommendedName>
</protein>
<dbReference type="AlphaFoldDB" id="A0A9P8UUN5"/>
<evidence type="ECO:0000313" key="2">
    <source>
        <dbReference type="EMBL" id="KAH6658694.1"/>
    </source>
</evidence>
<dbReference type="InterPro" id="IPR036291">
    <property type="entry name" value="NAD(P)-bd_dom_sf"/>
</dbReference>
<dbReference type="Proteomes" id="UP000758603">
    <property type="component" value="Unassembled WGS sequence"/>
</dbReference>
<organism evidence="2 3">
    <name type="scientific">Truncatella angustata</name>
    <dbReference type="NCBI Taxonomy" id="152316"/>
    <lineage>
        <taxon>Eukaryota</taxon>
        <taxon>Fungi</taxon>
        <taxon>Dikarya</taxon>
        <taxon>Ascomycota</taxon>
        <taxon>Pezizomycotina</taxon>
        <taxon>Sordariomycetes</taxon>
        <taxon>Xylariomycetidae</taxon>
        <taxon>Amphisphaeriales</taxon>
        <taxon>Sporocadaceae</taxon>
        <taxon>Truncatella</taxon>
    </lineage>
</organism>
<feature type="domain" description="NAD-dependent epimerase/dehydratase" evidence="1">
    <location>
        <begin position="30"/>
        <end position="255"/>
    </location>
</feature>
<accession>A0A9P8UUN5</accession>
<keyword evidence="3" id="KW-1185">Reference proteome</keyword>
<evidence type="ECO:0000313" key="3">
    <source>
        <dbReference type="Proteomes" id="UP000758603"/>
    </source>
</evidence>
<dbReference type="GeneID" id="70131234"/>
<dbReference type="OrthoDB" id="10262413at2759"/>
<dbReference type="GO" id="GO:0005737">
    <property type="term" value="C:cytoplasm"/>
    <property type="evidence" value="ECO:0007669"/>
    <property type="project" value="TreeGrafter"/>
</dbReference>
<dbReference type="InterPro" id="IPR001509">
    <property type="entry name" value="Epimerase_deHydtase"/>
</dbReference>
<dbReference type="RefSeq" id="XP_045962928.1">
    <property type="nucleotide sequence ID" value="XM_046102342.1"/>
</dbReference>
<dbReference type="SUPFAM" id="SSF51735">
    <property type="entry name" value="NAD(P)-binding Rossmann-fold domains"/>
    <property type="match status" value="1"/>
</dbReference>
<dbReference type="Gene3D" id="3.40.50.720">
    <property type="entry name" value="NAD(P)-binding Rossmann-like Domain"/>
    <property type="match status" value="1"/>
</dbReference>
<evidence type="ECO:0000259" key="1">
    <source>
        <dbReference type="Pfam" id="PF01370"/>
    </source>
</evidence>
<dbReference type="EMBL" id="JAGPXC010000002">
    <property type="protein sequence ID" value="KAH6658694.1"/>
    <property type="molecule type" value="Genomic_DNA"/>
</dbReference>
<dbReference type="GO" id="GO:0004029">
    <property type="term" value="F:aldehyde dehydrogenase (NAD+) activity"/>
    <property type="evidence" value="ECO:0007669"/>
    <property type="project" value="TreeGrafter"/>
</dbReference>
<dbReference type="Pfam" id="PF01370">
    <property type="entry name" value="Epimerase"/>
    <property type="match status" value="1"/>
</dbReference>
<comment type="caution">
    <text evidence="2">The sequence shown here is derived from an EMBL/GenBank/DDBJ whole genome shotgun (WGS) entry which is preliminary data.</text>
</comment>
<dbReference type="InterPro" id="IPR051783">
    <property type="entry name" value="NAD(P)-dependent_oxidoreduct"/>
</dbReference>
<dbReference type="PANTHER" id="PTHR48079">
    <property type="entry name" value="PROTEIN YEEZ"/>
    <property type="match status" value="1"/>
</dbReference>